<dbReference type="OrthoDB" id="10038131at2759"/>
<keyword evidence="2" id="KW-0732">Signal</keyword>
<evidence type="ECO:0000313" key="4">
    <source>
        <dbReference type="Proteomes" id="UP000838412"/>
    </source>
</evidence>
<dbReference type="AlphaFoldDB" id="A0A8K0ESQ7"/>
<feature type="signal peptide" evidence="2">
    <location>
        <begin position="1"/>
        <end position="20"/>
    </location>
</feature>
<dbReference type="Proteomes" id="UP000838412">
    <property type="component" value="Chromosome 4"/>
</dbReference>
<protein>
    <submittedName>
        <fullName evidence="3">Hypp2351 protein</fullName>
    </submittedName>
</protein>
<accession>A0A8K0ESQ7</accession>
<name>A0A8K0ESQ7_BRALA</name>
<proteinExistence type="predicted"/>
<feature type="chain" id="PRO_5035434838" evidence="2">
    <location>
        <begin position="21"/>
        <end position="143"/>
    </location>
</feature>
<evidence type="ECO:0000256" key="1">
    <source>
        <dbReference type="SAM" id="MobiDB-lite"/>
    </source>
</evidence>
<feature type="region of interest" description="Disordered" evidence="1">
    <location>
        <begin position="70"/>
        <end position="118"/>
    </location>
</feature>
<sequence length="143" mass="15787">MRLVLWTVCLLLVSGWGALADEPDSPEDEFMFPSWDGDNRILNIGSKNFRKAVKDSEVLIVLFSADFDEHSEGDTQEEVSEYALQEQISAETAEGEGVQRNNKGASAQDEADHPRVDPTTWLVMMRNVTADDSGGTGSLPLRN</sequence>
<gene>
    <name evidence="3" type="primary">Hypp2351</name>
    <name evidence="3" type="ORF">BLAG_LOCUS16845</name>
</gene>
<dbReference type="Gene3D" id="3.40.30.10">
    <property type="entry name" value="Glutaredoxin"/>
    <property type="match status" value="1"/>
</dbReference>
<organism evidence="3 4">
    <name type="scientific">Branchiostoma lanceolatum</name>
    <name type="common">Common lancelet</name>
    <name type="synonym">Amphioxus lanceolatum</name>
    <dbReference type="NCBI Taxonomy" id="7740"/>
    <lineage>
        <taxon>Eukaryota</taxon>
        <taxon>Metazoa</taxon>
        <taxon>Chordata</taxon>
        <taxon>Cephalochordata</taxon>
        <taxon>Leptocardii</taxon>
        <taxon>Amphioxiformes</taxon>
        <taxon>Branchiostomatidae</taxon>
        <taxon>Branchiostoma</taxon>
    </lineage>
</organism>
<dbReference type="EMBL" id="OV696689">
    <property type="protein sequence ID" value="CAH1261419.1"/>
    <property type="molecule type" value="Genomic_DNA"/>
</dbReference>
<reference evidence="3" key="1">
    <citation type="submission" date="2022-01" db="EMBL/GenBank/DDBJ databases">
        <authorList>
            <person name="Braso-Vives M."/>
        </authorList>
    </citation>
    <scope>NUCLEOTIDE SEQUENCE</scope>
</reference>
<evidence type="ECO:0000256" key="2">
    <source>
        <dbReference type="SAM" id="SignalP"/>
    </source>
</evidence>
<evidence type="ECO:0000313" key="3">
    <source>
        <dbReference type="EMBL" id="CAH1261419.1"/>
    </source>
</evidence>
<keyword evidence="4" id="KW-1185">Reference proteome</keyword>